<sequence>MDLNQLLYHHQIALMEFASRSKGSRDAGARFDLVRHYETRIARLRQDMGVSAYPQWS</sequence>
<dbReference type="RefSeq" id="WP_008827804.1">
    <property type="nucleotide sequence ID" value="NZ_CP017075.1"/>
</dbReference>
<dbReference type="Proteomes" id="UP000024329">
    <property type="component" value="Unassembled WGS sequence"/>
</dbReference>
<evidence type="ECO:0000313" key="2">
    <source>
        <dbReference type="Proteomes" id="UP000024329"/>
    </source>
</evidence>
<evidence type="ECO:0000313" key="1">
    <source>
        <dbReference type="EMBL" id="EZP81870.1"/>
    </source>
</evidence>
<gene>
    <name evidence="1" type="ORF">BV97_02528</name>
</gene>
<comment type="caution">
    <text evidence="1">The sequence shown here is derived from an EMBL/GenBank/DDBJ whole genome shotgun (WGS) entry which is preliminary data.</text>
</comment>
<reference evidence="1 2" key="1">
    <citation type="submission" date="2014-03" db="EMBL/GenBank/DDBJ databases">
        <title>Whole genome sequence of Novosphingobium resinovorum KF1.</title>
        <authorList>
            <person name="Gan H.M."/>
            <person name="Gan H.Y."/>
            <person name="Chew T.H."/>
            <person name="Savka M.A."/>
        </authorList>
    </citation>
    <scope>NUCLEOTIDE SEQUENCE [LARGE SCALE GENOMIC DNA]</scope>
    <source>
        <strain evidence="1 2">KF1</strain>
    </source>
</reference>
<proteinExistence type="predicted"/>
<dbReference type="AlphaFoldDB" id="A0A031JY61"/>
<organism evidence="1 2">
    <name type="scientific">Novosphingobium resinovorum</name>
    <dbReference type="NCBI Taxonomy" id="158500"/>
    <lineage>
        <taxon>Bacteria</taxon>
        <taxon>Pseudomonadati</taxon>
        <taxon>Pseudomonadota</taxon>
        <taxon>Alphaproteobacteria</taxon>
        <taxon>Sphingomonadales</taxon>
        <taxon>Sphingomonadaceae</taxon>
        <taxon>Novosphingobium</taxon>
    </lineage>
</organism>
<protein>
    <submittedName>
        <fullName evidence="1">Uncharacterized protein</fullName>
    </submittedName>
</protein>
<accession>A0A031JY61</accession>
<dbReference type="PATRIC" id="fig|158500.4.peg.2582"/>
<name>A0A031JY61_9SPHN</name>
<dbReference type="EMBL" id="JFYZ01000011">
    <property type="protein sequence ID" value="EZP81870.1"/>
    <property type="molecule type" value="Genomic_DNA"/>
</dbReference>